<sequence>MGRFSEITERVDRYVDKYVEEMTVCFLFVYSKVSVALEEALGHFITIDDESMLAMDVYRTEKLWENILPLRMSNREVFHKSIEKSFIFPNDEINSRGAGRVLDTVVEDSIFLFYLVHKAMTPFCGITQLTAPPFRLEMTTLVLTSVKGAMRYPKYLTTPQLPLLCTLLGQLRSAELVTSILDSPPGKGVRTQNNQHYLILFFSILTYIFFLCLVFFYFTLI</sequence>
<keyword evidence="1" id="KW-0472">Membrane</keyword>
<keyword evidence="3" id="KW-1185">Reference proteome</keyword>
<keyword evidence="1" id="KW-1133">Transmembrane helix</keyword>
<feature type="transmembrane region" description="Helical" evidence="1">
    <location>
        <begin position="197"/>
        <end position="218"/>
    </location>
</feature>
<reference evidence="2" key="1">
    <citation type="submission" date="2018-11" db="EMBL/GenBank/DDBJ databases">
        <authorList>
            <consortium name="Pathogen Informatics"/>
        </authorList>
    </citation>
    <scope>NUCLEOTIDE SEQUENCE</scope>
</reference>
<accession>A0A448XI68</accession>
<protein>
    <submittedName>
        <fullName evidence="2">Uncharacterized protein</fullName>
    </submittedName>
</protein>
<dbReference type="OrthoDB" id="9982951at2759"/>
<dbReference type="Proteomes" id="UP000784294">
    <property type="component" value="Unassembled WGS sequence"/>
</dbReference>
<proteinExistence type="predicted"/>
<evidence type="ECO:0000256" key="1">
    <source>
        <dbReference type="SAM" id="Phobius"/>
    </source>
</evidence>
<evidence type="ECO:0000313" key="3">
    <source>
        <dbReference type="Proteomes" id="UP000784294"/>
    </source>
</evidence>
<organism evidence="2 3">
    <name type="scientific">Protopolystoma xenopodis</name>
    <dbReference type="NCBI Taxonomy" id="117903"/>
    <lineage>
        <taxon>Eukaryota</taxon>
        <taxon>Metazoa</taxon>
        <taxon>Spiralia</taxon>
        <taxon>Lophotrochozoa</taxon>
        <taxon>Platyhelminthes</taxon>
        <taxon>Monogenea</taxon>
        <taxon>Polyopisthocotylea</taxon>
        <taxon>Polystomatidea</taxon>
        <taxon>Polystomatidae</taxon>
        <taxon>Protopolystoma</taxon>
    </lineage>
</organism>
<comment type="caution">
    <text evidence="2">The sequence shown here is derived from an EMBL/GenBank/DDBJ whole genome shotgun (WGS) entry which is preliminary data.</text>
</comment>
<name>A0A448XI68_9PLAT</name>
<dbReference type="AlphaFoldDB" id="A0A448XI68"/>
<dbReference type="EMBL" id="CAAALY010254807">
    <property type="protein sequence ID" value="VEL37385.1"/>
    <property type="molecule type" value="Genomic_DNA"/>
</dbReference>
<gene>
    <name evidence="2" type="ORF">PXEA_LOCUS30825</name>
</gene>
<keyword evidence="1" id="KW-0812">Transmembrane</keyword>
<evidence type="ECO:0000313" key="2">
    <source>
        <dbReference type="EMBL" id="VEL37385.1"/>
    </source>
</evidence>